<reference evidence="1" key="1">
    <citation type="submission" date="2023-06" db="EMBL/GenBank/DDBJ databases">
        <title>Genomic of Agaribacillus aureum.</title>
        <authorList>
            <person name="Wang G."/>
        </authorList>
    </citation>
    <scope>NUCLEOTIDE SEQUENCE</scope>
    <source>
        <strain evidence="1">BMA12</strain>
    </source>
</reference>
<dbReference type="Gene3D" id="1.10.490.10">
    <property type="entry name" value="Globins"/>
    <property type="match status" value="1"/>
</dbReference>
<evidence type="ECO:0000313" key="2">
    <source>
        <dbReference type="Proteomes" id="UP001172083"/>
    </source>
</evidence>
<accession>A0ABT8LE03</accession>
<keyword evidence="2" id="KW-1185">Reference proteome</keyword>
<dbReference type="SUPFAM" id="SSF46458">
    <property type="entry name" value="Globin-like"/>
    <property type="match status" value="1"/>
</dbReference>
<name>A0ABT8LE03_9BACT</name>
<dbReference type="Proteomes" id="UP001172083">
    <property type="component" value="Unassembled WGS sequence"/>
</dbReference>
<dbReference type="RefSeq" id="WP_346761346.1">
    <property type="nucleotide sequence ID" value="NZ_JAUJEB010000007.1"/>
</dbReference>
<protein>
    <recommendedName>
        <fullName evidence="3">Globin</fullName>
    </recommendedName>
</protein>
<comment type="caution">
    <text evidence="1">The sequence shown here is derived from an EMBL/GenBank/DDBJ whole genome shotgun (WGS) entry which is preliminary data.</text>
</comment>
<sequence>MKNSIDNVKKSYGRCLNTEDFIGQFYEVFLKSHPSVPEFFKDVDMANQKKLLRFGINYLILFANGDMAGKSAINRIASTHSKANMAIPPYLYQYWRTSLLKVIEKADYAFTPEIESDWNLVLEKGISYIIAHHDKV</sequence>
<evidence type="ECO:0000313" key="1">
    <source>
        <dbReference type="EMBL" id="MDN5216012.1"/>
    </source>
</evidence>
<dbReference type="InterPro" id="IPR009050">
    <property type="entry name" value="Globin-like_sf"/>
</dbReference>
<gene>
    <name evidence="1" type="ORF">QQ020_28295</name>
</gene>
<proteinExistence type="predicted"/>
<organism evidence="1 2">
    <name type="scientific">Agaribacillus aureus</name>
    <dbReference type="NCBI Taxonomy" id="3051825"/>
    <lineage>
        <taxon>Bacteria</taxon>
        <taxon>Pseudomonadati</taxon>
        <taxon>Bacteroidota</taxon>
        <taxon>Cytophagia</taxon>
        <taxon>Cytophagales</taxon>
        <taxon>Splendidivirgaceae</taxon>
        <taxon>Agaribacillus</taxon>
    </lineage>
</organism>
<dbReference type="EMBL" id="JAUJEB010000007">
    <property type="protein sequence ID" value="MDN5216012.1"/>
    <property type="molecule type" value="Genomic_DNA"/>
</dbReference>
<evidence type="ECO:0008006" key="3">
    <source>
        <dbReference type="Google" id="ProtNLM"/>
    </source>
</evidence>
<dbReference type="InterPro" id="IPR012292">
    <property type="entry name" value="Globin/Proto"/>
</dbReference>